<dbReference type="Proteomes" id="UP000050901">
    <property type="component" value="Unassembled WGS sequence"/>
</dbReference>
<dbReference type="EMBL" id="AZEQ01000011">
    <property type="protein sequence ID" value="KRL25524.1"/>
    <property type="molecule type" value="Genomic_DNA"/>
</dbReference>
<organism evidence="1 2">
    <name type="scientific">Limosilactobacillus mucosae DSM 13345</name>
    <dbReference type="NCBI Taxonomy" id="1423771"/>
    <lineage>
        <taxon>Bacteria</taxon>
        <taxon>Bacillati</taxon>
        <taxon>Bacillota</taxon>
        <taxon>Bacilli</taxon>
        <taxon>Lactobacillales</taxon>
        <taxon>Lactobacillaceae</taxon>
        <taxon>Limosilactobacillus</taxon>
    </lineage>
</organism>
<comment type="caution">
    <text evidence="1">The sequence shown here is derived from an EMBL/GenBank/DDBJ whole genome shotgun (WGS) entry which is preliminary data.</text>
</comment>
<sequence>MLSQISFTFGSMPVLLEIIKKHPDRDFRLLQATGDNSKLALFDLSGKPTIFNSPITLETLYSVGNDKFKGILHFESFELGTEDKNLLRKQAKIALDSADHSKMTTGYMFSRPDQTNATILITTWTNAVAIDDWTSSTDFAPLAGYMDHSPRSVYYYEDYRPAE</sequence>
<proteinExistence type="predicted"/>
<protein>
    <recommendedName>
        <fullName evidence="3">ABM domain-containing protein</fullName>
    </recommendedName>
</protein>
<dbReference type="RefSeq" id="WP_052088691.1">
    <property type="nucleotide sequence ID" value="NZ_AZEQ01000011.1"/>
</dbReference>
<evidence type="ECO:0000313" key="1">
    <source>
        <dbReference type="EMBL" id="KRL25524.1"/>
    </source>
</evidence>
<reference evidence="1 2" key="1">
    <citation type="journal article" date="2015" name="Genome Announc.">
        <title>Expanding the biotechnology potential of lactobacilli through comparative genomics of 213 strains and associated genera.</title>
        <authorList>
            <person name="Sun Z."/>
            <person name="Harris H.M."/>
            <person name="McCann A."/>
            <person name="Guo C."/>
            <person name="Argimon S."/>
            <person name="Zhang W."/>
            <person name="Yang X."/>
            <person name="Jeffery I.B."/>
            <person name="Cooney J.C."/>
            <person name="Kagawa T.F."/>
            <person name="Liu W."/>
            <person name="Song Y."/>
            <person name="Salvetti E."/>
            <person name="Wrobel A."/>
            <person name="Rasinkangas P."/>
            <person name="Parkhill J."/>
            <person name="Rea M.C."/>
            <person name="O'Sullivan O."/>
            <person name="Ritari J."/>
            <person name="Douillard F.P."/>
            <person name="Paul Ross R."/>
            <person name="Yang R."/>
            <person name="Briner A.E."/>
            <person name="Felis G.E."/>
            <person name="de Vos W.M."/>
            <person name="Barrangou R."/>
            <person name="Klaenhammer T.R."/>
            <person name="Caufield P.W."/>
            <person name="Cui Y."/>
            <person name="Zhang H."/>
            <person name="O'Toole P.W."/>
        </authorList>
    </citation>
    <scope>NUCLEOTIDE SEQUENCE [LARGE SCALE GENOMIC DNA]</scope>
    <source>
        <strain evidence="1 2">DSM 13345</strain>
    </source>
</reference>
<evidence type="ECO:0008006" key="3">
    <source>
        <dbReference type="Google" id="ProtNLM"/>
    </source>
</evidence>
<gene>
    <name evidence="1" type="ORF">FC47_GL000374</name>
</gene>
<dbReference type="AlphaFoldDB" id="A0A0R1P5A9"/>
<accession>A0A0R1P5A9</accession>
<dbReference type="Gene3D" id="3.30.70.100">
    <property type="match status" value="1"/>
</dbReference>
<evidence type="ECO:0000313" key="2">
    <source>
        <dbReference type="Proteomes" id="UP000050901"/>
    </source>
</evidence>
<name>A0A0R1P5A9_LIMMU</name>
<dbReference type="PATRIC" id="fig|1423771.3.peg.382"/>